<protein>
    <submittedName>
        <fullName evidence="2">Uncharacterized protein</fullName>
    </submittedName>
</protein>
<dbReference type="EMBL" id="JABEYC010000423">
    <property type="protein sequence ID" value="KAF4977672.1"/>
    <property type="molecule type" value="Genomic_DNA"/>
</dbReference>
<gene>
    <name evidence="2" type="ORF">FZEAL_5837</name>
</gene>
<organism evidence="2 3">
    <name type="scientific">Fusarium zealandicum</name>
    <dbReference type="NCBI Taxonomy" id="1053134"/>
    <lineage>
        <taxon>Eukaryota</taxon>
        <taxon>Fungi</taxon>
        <taxon>Dikarya</taxon>
        <taxon>Ascomycota</taxon>
        <taxon>Pezizomycotina</taxon>
        <taxon>Sordariomycetes</taxon>
        <taxon>Hypocreomycetidae</taxon>
        <taxon>Hypocreales</taxon>
        <taxon>Nectriaceae</taxon>
        <taxon>Fusarium</taxon>
        <taxon>Fusarium staphyleae species complex</taxon>
    </lineage>
</organism>
<name>A0A8H4XK36_9HYPO</name>
<accession>A0A8H4XK36</accession>
<dbReference type="Proteomes" id="UP000635477">
    <property type="component" value="Unassembled WGS sequence"/>
</dbReference>
<evidence type="ECO:0000256" key="1">
    <source>
        <dbReference type="SAM" id="Coils"/>
    </source>
</evidence>
<evidence type="ECO:0000313" key="3">
    <source>
        <dbReference type="Proteomes" id="UP000635477"/>
    </source>
</evidence>
<dbReference type="OrthoDB" id="5042379at2759"/>
<proteinExistence type="predicted"/>
<reference evidence="2" key="1">
    <citation type="journal article" date="2020" name="BMC Genomics">
        <title>Correction to: Identification and distribution of gene clusters required for synthesis of sphingolipid metabolism inhibitors in diverse species of the filamentous fungus Fusarium.</title>
        <authorList>
            <person name="Kim H.S."/>
            <person name="Lohmar J.M."/>
            <person name="Busman M."/>
            <person name="Brown D.W."/>
            <person name="Naumann T.A."/>
            <person name="Divon H.H."/>
            <person name="Lysoe E."/>
            <person name="Uhlig S."/>
            <person name="Proctor R.H."/>
        </authorList>
    </citation>
    <scope>NUCLEOTIDE SEQUENCE</scope>
    <source>
        <strain evidence="2">NRRL 22465</strain>
    </source>
</reference>
<evidence type="ECO:0000313" key="2">
    <source>
        <dbReference type="EMBL" id="KAF4977672.1"/>
    </source>
</evidence>
<dbReference type="AlphaFoldDB" id="A0A8H4XK36"/>
<sequence length="445" mass="50523">MAANTLFHAKFESAYHPDQVFPQPWVGDNPDIQKRRRYMKAFLEWMGPQEMHRYDELVREAEKAVALALKKAKWREVSSHYFAFVVDKVIWEGFFERRRPQSPPWPWSTVPDIKTEYGHTLSAGYDNLRRMPLSDLQPSKPVVPARPTIDIEKLDRGIVLPIERDCLQKVELKMNDLALQWQSAEGRGVFNAVKSAIAKLIHLNGTGYSELGLPATIGEPVPLCDNERHKLTDEVDRLANLNDILRSELKESVAKRNELSYGREESRIEIMELQERVSELKTRLKGRKSIGAHRVTGFGEGVSEVAPVESTFTLRSNLSAENRKRARPNTPLSTENNCDEVSALSAVFSTLAANSQRLHLAQDEPTSAASIAAALTSYLADGSRSGRLQKFLDEGPLETWVCIWTLFGGEFSEHEVGEPRVEGKYSYHLKVVVENEKRRLKFRQV</sequence>
<keyword evidence="3" id="KW-1185">Reference proteome</keyword>
<keyword evidence="1" id="KW-0175">Coiled coil</keyword>
<comment type="caution">
    <text evidence="2">The sequence shown here is derived from an EMBL/GenBank/DDBJ whole genome shotgun (WGS) entry which is preliminary data.</text>
</comment>
<reference evidence="2" key="2">
    <citation type="submission" date="2020-05" db="EMBL/GenBank/DDBJ databases">
        <authorList>
            <person name="Kim H.-S."/>
            <person name="Proctor R.H."/>
            <person name="Brown D.W."/>
        </authorList>
    </citation>
    <scope>NUCLEOTIDE SEQUENCE</scope>
    <source>
        <strain evidence="2">NRRL 22465</strain>
    </source>
</reference>
<feature type="coiled-coil region" evidence="1">
    <location>
        <begin position="228"/>
        <end position="283"/>
    </location>
</feature>